<dbReference type="STRING" id="701347.Entcl_4312"/>
<feature type="region of interest" description="Disordered" evidence="1">
    <location>
        <begin position="91"/>
        <end position="158"/>
    </location>
</feature>
<reference evidence="2 3" key="2">
    <citation type="journal article" date="2011" name="Stand. Genomic Sci.">
        <title>Complete genome sequence of 'Enterobacter lignolyticus' SCF1.</title>
        <authorList>
            <person name="Deangelis K.M."/>
            <person name="D'Haeseleer P."/>
            <person name="Chivian D."/>
            <person name="Fortney J.L."/>
            <person name="Khudyakov J."/>
            <person name="Simmons B."/>
            <person name="Woo H."/>
            <person name="Arkin A.P."/>
            <person name="Davenport K.W."/>
            <person name="Goodwin L."/>
            <person name="Chen A."/>
            <person name="Ivanova N."/>
            <person name="Kyrpides N.C."/>
            <person name="Mavromatis K."/>
            <person name="Woyke T."/>
            <person name="Hazen T.C."/>
        </authorList>
    </citation>
    <scope>NUCLEOTIDE SEQUENCE [LARGE SCALE GENOMIC DNA]</scope>
    <source>
        <strain evidence="2 3">SCF1</strain>
    </source>
</reference>
<dbReference type="AlphaFoldDB" id="E3G4S5"/>
<organism evidence="2 3">
    <name type="scientific">Enterobacter lignolyticus (strain SCF1)</name>
    <dbReference type="NCBI Taxonomy" id="701347"/>
    <lineage>
        <taxon>Bacteria</taxon>
        <taxon>Pseudomonadati</taxon>
        <taxon>Pseudomonadota</taxon>
        <taxon>Gammaproteobacteria</taxon>
        <taxon>Enterobacterales</taxon>
        <taxon>Enterobacteriaceae</taxon>
        <taxon>Pluralibacter</taxon>
    </lineage>
</organism>
<dbReference type="eggNOG" id="COG3209">
    <property type="taxonomic scope" value="Bacteria"/>
</dbReference>
<protein>
    <submittedName>
        <fullName evidence="2">Uncharacterized protein</fullName>
    </submittedName>
</protein>
<evidence type="ECO:0000313" key="2">
    <source>
        <dbReference type="EMBL" id="ADO50543.1"/>
    </source>
</evidence>
<dbReference type="Proteomes" id="UP000006872">
    <property type="component" value="Chromosome"/>
</dbReference>
<accession>E3G4S5</accession>
<gene>
    <name evidence="2" type="ordered locus">Entcl_4312</name>
</gene>
<reference evidence="3" key="1">
    <citation type="submission" date="2010-10" db="EMBL/GenBank/DDBJ databases">
        <title>Complete sequence of Enterobacter cloacae SCF1.</title>
        <authorList>
            <consortium name="US DOE Joint Genome Institute"/>
            <person name="Lucas S."/>
            <person name="Copeland A."/>
            <person name="Lapidus A."/>
            <person name="Cheng J.-F."/>
            <person name="Bruce D."/>
            <person name="Goodwin L."/>
            <person name="Pitluck S."/>
            <person name="Davenport K."/>
            <person name="Detter J.C."/>
            <person name="Han C."/>
            <person name="Tapia R."/>
            <person name="Land M."/>
            <person name="Hauser L."/>
            <person name="Chang Y.-J."/>
            <person name="Jeffries C."/>
            <person name="Kyrpides N."/>
            <person name="Ivanova N."/>
            <person name="Mikhailova N."/>
            <person name="DeAngelis K."/>
            <person name="Arkin A.P."/>
            <person name="Chivian D."/>
            <person name="Edwards B."/>
            <person name="Woo H."/>
            <person name="Hazen T.C."/>
            <person name="Woyke T."/>
        </authorList>
    </citation>
    <scope>NUCLEOTIDE SEQUENCE [LARGE SCALE GENOMIC DNA]</scope>
    <source>
        <strain evidence="3">SCF1</strain>
    </source>
</reference>
<evidence type="ECO:0000256" key="1">
    <source>
        <dbReference type="SAM" id="MobiDB-lite"/>
    </source>
</evidence>
<keyword evidence="3" id="KW-1185">Reference proteome</keyword>
<dbReference type="EMBL" id="CP002272">
    <property type="protein sequence ID" value="ADO50543.1"/>
    <property type="molecule type" value="Genomic_DNA"/>
</dbReference>
<dbReference type="eggNOG" id="COG3210">
    <property type="taxonomic scope" value="Bacteria"/>
</dbReference>
<evidence type="ECO:0000313" key="3">
    <source>
        <dbReference type="Proteomes" id="UP000006872"/>
    </source>
</evidence>
<dbReference type="HOGENOM" id="CLU_084367_0_0_6"/>
<proteinExistence type="predicted"/>
<name>E3G4S5_ENTLS</name>
<feature type="compositionally biased region" description="Polar residues" evidence="1">
    <location>
        <begin position="103"/>
        <end position="150"/>
    </location>
</feature>
<sequence length="263" mass="28051">MCVSELVVVENNSLSKLALEGCAIAAPCRTKVAEQLLEIGVKAGITGIVAKEIADKISADELDHLITLKMMGNDDITSKYLGLLEGKYGPSNTGGEQIADSGPTDTGGNQTATGNTPSHTGNNKPSGQGSTNTGNTEGLPNTGGNTTVTPITEGPNKDDFIYMSDGHMLGANGVKVPSKTIWKGEGKERIDVENPNPGQRPGQVHYQDNKNNKYYYNPNSNDFYSFDASKNKIPAPSSVNKLLEDPKFKQAIDKGMKQYLGEK</sequence>
<dbReference type="KEGG" id="esc:Entcl_4312"/>